<reference evidence="1 2" key="1">
    <citation type="submission" date="2020-10" db="EMBL/GenBank/DDBJ databases">
        <title>Genomic Encyclopedia of Type Strains, Phase IV (KMG-IV): sequencing the most valuable type-strain genomes for metagenomic binning, comparative biology and taxonomic classification.</title>
        <authorList>
            <person name="Goeker M."/>
        </authorList>
    </citation>
    <scope>NUCLEOTIDE SEQUENCE [LARGE SCALE GENOMIC DNA]</scope>
    <source>
        <strain evidence="1 2">DSM 4194</strain>
    </source>
</reference>
<protein>
    <submittedName>
        <fullName evidence="1">Uncharacterized protein</fullName>
    </submittedName>
</protein>
<proteinExistence type="predicted"/>
<name>A0ABR9H0U0_9BACT</name>
<dbReference type="EMBL" id="JADBGG010000004">
    <property type="protein sequence ID" value="MBE1424172.1"/>
    <property type="molecule type" value="Genomic_DNA"/>
</dbReference>
<accession>A0ABR9H0U0</accession>
<dbReference type="Proteomes" id="UP000639010">
    <property type="component" value="Unassembled WGS sequence"/>
</dbReference>
<evidence type="ECO:0000313" key="1">
    <source>
        <dbReference type="EMBL" id="MBE1424172.1"/>
    </source>
</evidence>
<evidence type="ECO:0000313" key="2">
    <source>
        <dbReference type="Proteomes" id="UP000639010"/>
    </source>
</evidence>
<keyword evidence="2" id="KW-1185">Reference proteome</keyword>
<sequence length="158" mass="18135">MLFSLFFLNMFFCLFGPEFLQEFAVLGFCHQFEPTGFGQLLQFDKFCLCLCFVKFQTFSPARPEPQLRLGHLFDRAEFDKAGFQVFVQGIDTQFLFRDLLSGKAQGQFCLVFELPAVFQDFFKFEQKGACHVGMSAKSVHKKARPYRPGFVKLMAAGC</sequence>
<comment type="caution">
    <text evidence="1">The sequence shown here is derived from an EMBL/GenBank/DDBJ whole genome shotgun (WGS) entry which is preliminary data.</text>
</comment>
<organism evidence="1 2">
    <name type="scientific">Desulfomicrobium macestii</name>
    <dbReference type="NCBI Taxonomy" id="90731"/>
    <lineage>
        <taxon>Bacteria</taxon>
        <taxon>Pseudomonadati</taxon>
        <taxon>Thermodesulfobacteriota</taxon>
        <taxon>Desulfovibrionia</taxon>
        <taxon>Desulfovibrionales</taxon>
        <taxon>Desulfomicrobiaceae</taxon>
        <taxon>Desulfomicrobium</taxon>
    </lineage>
</organism>
<gene>
    <name evidence="1" type="ORF">H4684_000799</name>
</gene>